<dbReference type="GO" id="GO:0003995">
    <property type="term" value="F:acyl-CoA dehydrogenase activity"/>
    <property type="evidence" value="ECO:0007669"/>
    <property type="project" value="TreeGrafter"/>
</dbReference>
<evidence type="ECO:0000256" key="2">
    <source>
        <dbReference type="ARBA" id="ARBA00009347"/>
    </source>
</evidence>
<dbReference type="GO" id="GO:0050660">
    <property type="term" value="F:flavin adenine dinucleotide binding"/>
    <property type="evidence" value="ECO:0007669"/>
    <property type="project" value="InterPro"/>
</dbReference>
<keyword evidence="3 5" id="KW-0285">Flavoprotein</keyword>
<evidence type="ECO:0000259" key="8">
    <source>
        <dbReference type="Pfam" id="PF02771"/>
    </source>
</evidence>
<dbReference type="SUPFAM" id="SSF56645">
    <property type="entry name" value="Acyl-CoA dehydrogenase NM domain-like"/>
    <property type="match status" value="1"/>
</dbReference>
<dbReference type="Pfam" id="PF00441">
    <property type="entry name" value="Acyl-CoA_dh_1"/>
    <property type="match status" value="1"/>
</dbReference>
<dbReference type="AlphaFoldDB" id="A0A212Q1A2"/>
<dbReference type="InterPro" id="IPR046373">
    <property type="entry name" value="Acyl-CoA_Oxase/DH_mid-dom_sf"/>
</dbReference>
<dbReference type="PANTHER" id="PTHR43884">
    <property type="entry name" value="ACYL-COA DEHYDROGENASE"/>
    <property type="match status" value="1"/>
</dbReference>
<feature type="domain" description="Acyl-CoA dehydrogenase/oxidase C-terminal" evidence="6">
    <location>
        <begin position="285"/>
        <end position="425"/>
    </location>
</feature>
<dbReference type="EMBL" id="FYEK01000003">
    <property type="protein sequence ID" value="SNB53024.1"/>
    <property type="molecule type" value="Genomic_DNA"/>
</dbReference>
<evidence type="ECO:0000313" key="10">
    <source>
        <dbReference type="Proteomes" id="UP000197025"/>
    </source>
</evidence>
<evidence type="ECO:0000256" key="5">
    <source>
        <dbReference type="RuleBase" id="RU362125"/>
    </source>
</evidence>
<name>A0A212Q1A2_9CHLR</name>
<evidence type="ECO:0000259" key="6">
    <source>
        <dbReference type="Pfam" id="PF00441"/>
    </source>
</evidence>
<dbReference type="CDD" id="cd00567">
    <property type="entry name" value="ACAD"/>
    <property type="match status" value="1"/>
</dbReference>
<evidence type="ECO:0000256" key="4">
    <source>
        <dbReference type="ARBA" id="ARBA00022827"/>
    </source>
</evidence>
<feature type="domain" description="Acyl-CoA oxidase/dehydrogenase middle" evidence="7">
    <location>
        <begin position="164"/>
        <end position="272"/>
    </location>
</feature>
<keyword evidence="4 5" id="KW-0274">FAD</keyword>
<organism evidence="9 10">
    <name type="scientific">Thermoflexus hugenholtzii JAD2</name>
    <dbReference type="NCBI Taxonomy" id="877466"/>
    <lineage>
        <taxon>Bacteria</taxon>
        <taxon>Bacillati</taxon>
        <taxon>Chloroflexota</taxon>
        <taxon>Thermoflexia</taxon>
        <taxon>Thermoflexales</taxon>
        <taxon>Thermoflexaceae</taxon>
        <taxon>Thermoflexus</taxon>
    </lineage>
</organism>
<dbReference type="SUPFAM" id="SSF47203">
    <property type="entry name" value="Acyl-CoA dehydrogenase C-terminal domain-like"/>
    <property type="match status" value="1"/>
</dbReference>
<dbReference type="PANTHER" id="PTHR43884:SF12">
    <property type="entry name" value="ISOVALERYL-COA DEHYDROGENASE, MITOCHONDRIAL-RELATED"/>
    <property type="match status" value="1"/>
</dbReference>
<evidence type="ECO:0000313" key="9">
    <source>
        <dbReference type="EMBL" id="SNB53024.1"/>
    </source>
</evidence>
<gene>
    <name evidence="9" type="ORF">SAMN02746019_00023920</name>
</gene>
<evidence type="ECO:0000256" key="1">
    <source>
        <dbReference type="ARBA" id="ARBA00001974"/>
    </source>
</evidence>
<dbReference type="InterPro" id="IPR009100">
    <property type="entry name" value="AcylCoA_DH/oxidase_NM_dom_sf"/>
</dbReference>
<comment type="similarity">
    <text evidence="2 5">Belongs to the acyl-CoA dehydrogenase family.</text>
</comment>
<dbReference type="InterPro" id="IPR006091">
    <property type="entry name" value="Acyl-CoA_Oxase/DH_mid-dom"/>
</dbReference>
<dbReference type="InterPro" id="IPR037069">
    <property type="entry name" value="AcylCoA_DH/ox_N_sf"/>
</dbReference>
<dbReference type="InterPro" id="IPR036250">
    <property type="entry name" value="AcylCo_DH-like_C"/>
</dbReference>
<evidence type="ECO:0000259" key="7">
    <source>
        <dbReference type="Pfam" id="PF02770"/>
    </source>
</evidence>
<dbReference type="Pfam" id="PF02771">
    <property type="entry name" value="Acyl-CoA_dh_N"/>
    <property type="match status" value="1"/>
</dbReference>
<dbReference type="InParanoid" id="A0A212Q1A2"/>
<comment type="cofactor">
    <cofactor evidence="1 5">
        <name>FAD</name>
        <dbReference type="ChEBI" id="CHEBI:57692"/>
    </cofactor>
</comment>
<dbReference type="RefSeq" id="WP_088570157.1">
    <property type="nucleotide sequence ID" value="NZ_FYEK01000003.1"/>
</dbReference>
<reference evidence="10" key="1">
    <citation type="submission" date="2017-06" db="EMBL/GenBank/DDBJ databases">
        <authorList>
            <person name="Varghese N."/>
            <person name="Submissions S."/>
        </authorList>
    </citation>
    <scope>NUCLEOTIDE SEQUENCE [LARGE SCALE GENOMIC DNA]</scope>
    <source>
        <strain evidence="10">JAD2</strain>
    </source>
</reference>
<dbReference type="Gene3D" id="2.40.110.10">
    <property type="entry name" value="Butyryl-CoA Dehydrogenase, subunit A, domain 2"/>
    <property type="match status" value="1"/>
</dbReference>
<feature type="domain" description="Acyl-CoA dehydrogenase/oxidase N-terminal" evidence="8">
    <location>
        <begin position="41"/>
        <end position="153"/>
    </location>
</feature>
<sequence>MHPELLDSIQRLKPLGRWLYDGSTETLWERDTRTLPRDLQRRRRAYRRFAEQFIAPLAREADRDPEGVDLGPLYREAGRRGFLSEAAPWPIGAMPWRAIPGRHIFHFALKAEEFCAACGGIGLALLFHDLGMAPLLLCGDLGVWRRWLWPICRANRRGEIRLVAYAITEPEAGSDVEESEGATSARFCTVARKVRGGYVIQGQKVFISGGSRADYVVVFAVLEREDGQPPRVDRDFTAFIVERGREGFRTGRRERKLGQRACDATQLFFDQVFVPETHRIGPERSGWALNRNVLNYSRAVVGAIALGIARGAVEAATRFARETRLGNRPLLAYPEVQVALAELWALTMAMRAMVWQSARYRRPVQGIAAATKALCADLGVYITTRALDLMGDWGYMPAWGVEKALRDVRLNPIYEGTNQINMLALVESFWASDLAGVPYPQIPSEDRSFGRSR</sequence>
<dbReference type="OrthoDB" id="9778581at2"/>
<dbReference type="Pfam" id="PF02770">
    <property type="entry name" value="Acyl-CoA_dh_M"/>
    <property type="match status" value="1"/>
</dbReference>
<keyword evidence="10" id="KW-1185">Reference proteome</keyword>
<accession>A0A212Q1A2</accession>
<dbReference type="InterPro" id="IPR013786">
    <property type="entry name" value="AcylCoA_DH/ox_N"/>
</dbReference>
<dbReference type="Proteomes" id="UP000197025">
    <property type="component" value="Unassembled WGS sequence"/>
</dbReference>
<dbReference type="Gene3D" id="1.10.540.10">
    <property type="entry name" value="Acyl-CoA dehydrogenase/oxidase, N-terminal domain"/>
    <property type="match status" value="1"/>
</dbReference>
<protein>
    <submittedName>
        <fullName evidence="9">Acyl-CoA dehydrogenase</fullName>
    </submittedName>
</protein>
<evidence type="ECO:0000256" key="3">
    <source>
        <dbReference type="ARBA" id="ARBA00022630"/>
    </source>
</evidence>
<keyword evidence="5" id="KW-0560">Oxidoreductase</keyword>
<proteinExistence type="inferred from homology"/>
<dbReference type="InterPro" id="IPR009075">
    <property type="entry name" value="AcylCo_DH/oxidase_C"/>
</dbReference>
<dbReference type="Gene3D" id="1.20.140.10">
    <property type="entry name" value="Butyryl-CoA Dehydrogenase, subunit A, domain 3"/>
    <property type="match status" value="1"/>
</dbReference>